<dbReference type="InterPro" id="IPR011047">
    <property type="entry name" value="Quinoprotein_ADH-like_sf"/>
</dbReference>
<dbReference type="SUPFAM" id="SSF50998">
    <property type="entry name" value="Quinoprotein alcohol dehydrogenase-like"/>
    <property type="match status" value="2"/>
</dbReference>
<dbReference type="InterPro" id="IPR002372">
    <property type="entry name" value="PQQ_rpt_dom"/>
</dbReference>
<protein>
    <submittedName>
        <fullName evidence="2">PQQ-binding-like beta-propeller repeat protein</fullName>
    </submittedName>
</protein>
<dbReference type="InterPro" id="IPR015943">
    <property type="entry name" value="WD40/YVTN_repeat-like_dom_sf"/>
</dbReference>
<feature type="domain" description="Pyrrolo-quinoline quinone repeat" evidence="1">
    <location>
        <begin position="53"/>
        <end position="219"/>
    </location>
</feature>
<gene>
    <name evidence="2" type="ORF">PQO05_05725</name>
</gene>
<dbReference type="InterPro" id="IPR018391">
    <property type="entry name" value="PQQ_b-propeller_rpt"/>
</dbReference>
<proteinExistence type="predicted"/>
<dbReference type="Proteomes" id="UP001216139">
    <property type="component" value="Chromosome"/>
</dbReference>
<evidence type="ECO:0000313" key="2">
    <source>
        <dbReference type="EMBL" id="WCT13432.1"/>
    </source>
</evidence>
<keyword evidence="3" id="KW-1185">Reference proteome</keyword>
<dbReference type="SMART" id="SM00564">
    <property type="entry name" value="PQQ"/>
    <property type="match status" value="4"/>
</dbReference>
<dbReference type="Gene3D" id="2.130.10.10">
    <property type="entry name" value="YVTN repeat-like/Quinoprotein amine dehydrogenase"/>
    <property type="match status" value="1"/>
</dbReference>
<dbReference type="PROSITE" id="PS51257">
    <property type="entry name" value="PROKAR_LIPOPROTEIN"/>
    <property type="match status" value="1"/>
</dbReference>
<sequence>MKIVYFLLISITLSTFSCKKDGKKPDPDPVSAVSLPDSSLFVNTLDPTAGTTVIYVINAATGAYVNKYAYPADAGTTWSYPVAGNNLLYTLQNTKINAIDINTGKVVWTDAVNNVLTPILHQQTFFGVKKDNAAVYEVYALDATKQTSDFSWKYGLPGAPVQINYYNDGVYIATDATHLTMLDAKTGSVKWSIATASPISFNAINDGVFIAGNVIYNASTGKQTGTAGTVDIPLFYGPGTIVKSQLLYATPTVCYIKTSHYRPEVYAGYDFNQDFLSEVDIASGTEKQRSKFSDGYILVPNTNTITQRWNDKLIVSQYHMQPAKFDGSYISDRYGSIPADLSAEPFFFESEYSGRSSNYFIAGNIMYYFKVFLPATGINPFAPTTANQFLAINLLTGKKQWSNDKSFEGYKGWPMAGCVYTSGRGYSPFIQ</sequence>
<dbReference type="EMBL" id="CP117167">
    <property type="protein sequence ID" value="WCT13432.1"/>
    <property type="molecule type" value="Genomic_DNA"/>
</dbReference>
<accession>A0ABY7TE35</accession>
<dbReference type="RefSeq" id="WP_273631722.1">
    <property type="nucleotide sequence ID" value="NZ_CP117167.1"/>
</dbReference>
<dbReference type="Pfam" id="PF13360">
    <property type="entry name" value="PQQ_2"/>
    <property type="match status" value="1"/>
</dbReference>
<evidence type="ECO:0000313" key="3">
    <source>
        <dbReference type="Proteomes" id="UP001216139"/>
    </source>
</evidence>
<reference evidence="2 3" key="1">
    <citation type="submission" date="2023-02" db="EMBL/GenBank/DDBJ databases">
        <title>Genome sequence of Mucilaginibacter jinjuensis strain KACC 16571.</title>
        <authorList>
            <person name="Kim S."/>
            <person name="Heo J."/>
            <person name="Kwon S.-W."/>
        </authorList>
    </citation>
    <scope>NUCLEOTIDE SEQUENCE [LARGE SCALE GENOMIC DNA]</scope>
    <source>
        <strain evidence="2 3">KACC 16571</strain>
    </source>
</reference>
<dbReference type="PANTHER" id="PTHR34512:SF30">
    <property type="entry name" value="OUTER MEMBRANE PROTEIN ASSEMBLY FACTOR BAMB"/>
    <property type="match status" value="1"/>
</dbReference>
<name>A0ABY7TE35_9SPHI</name>
<evidence type="ECO:0000259" key="1">
    <source>
        <dbReference type="Pfam" id="PF13360"/>
    </source>
</evidence>
<organism evidence="2 3">
    <name type="scientific">Mucilaginibacter jinjuensis</name>
    <dbReference type="NCBI Taxonomy" id="1176721"/>
    <lineage>
        <taxon>Bacteria</taxon>
        <taxon>Pseudomonadati</taxon>
        <taxon>Bacteroidota</taxon>
        <taxon>Sphingobacteriia</taxon>
        <taxon>Sphingobacteriales</taxon>
        <taxon>Sphingobacteriaceae</taxon>
        <taxon>Mucilaginibacter</taxon>
    </lineage>
</organism>
<dbReference type="PANTHER" id="PTHR34512">
    <property type="entry name" value="CELL SURFACE PROTEIN"/>
    <property type="match status" value="1"/>
</dbReference>
<dbReference type="Gene3D" id="2.40.10.480">
    <property type="match status" value="1"/>
</dbReference>